<evidence type="ECO:0000313" key="2">
    <source>
        <dbReference type="EMBL" id="CAH2283970.1"/>
    </source>
</evidence>
<reference evidence="2" key="1">
    <citation type="submission" date="2022-03" db="EMBL/GenBank/DDBJ databases">
        <authorList>
            <person name="Alioto T."/>
            <person name="Alioto T."/>
            <person name="Gomez Garrido J."/>
        </authorList>
    </citation>
    <scope>NUCLEOTIDE SEQUENCE</scope>
</reference>
<protein>
    <submittedName>
        <fullName evidence="2">Uncharacterized protein</fullName>
    </submittedName>
</protein>
<gene>
    <name evidence="2" type="ORF">PECUL_23A056650</name>
</gene>
<keyword evidence="3" id="KW-1185">Reference proteome</keyword>
<proteinExistence type="predicted"/>
<evidence type="ECO:0000256" key="1">
    <source>
        <dbReference type="SAM" id="MobiDB-lite"/>
    </source>
</evidence>
<dbReference type="EMBL" id="OW240915">
    <property type="protein sequence ID" value="CAH2283970.1"/>
    <property type="molecule type" value="Genomic_DNA"/>
</dbReference>
<accession>A0AAD1RYF5</accession>
<name>A0AAD1RYF5_PELCU</name>
<dbReference type="AlphaFoldDB" id="A0AAD1RYF5"/>
<organism evidence="2 3">
    <name type="scientific">Pelobates cultripes</name>
    <name type="common">Western spadefoot toad</name>
    <dbReference type="NCBI Taxonomy" id="61616"/>
    <lineage>
        <taxon>Eukaryota</taxon>
        <taxon>Metazoa</taxon>
        <taxon>Chordata</taxon>
        <taxon>Craniata</taxon>
        <taxon>Vertebrata</taxon>
        <taxon>Euteleostomi</taxon>
        <taxon>Amphibia</taxon>
        <taxon>Batrachia</taxon>
        <taxon>Anura</taxon>
        <taxon>Pelobatoidea</taxon>
        <taxon>Pelobatidae</taxon>
        <taxon>Pelobates</taxon>
    </lineage>
</organism>
<sequence>MAEAACSSVSSNGPSKILTRLDKHFLHFWEQLEIKLHQPTPPQPSTSAHRGLPQKAPAWPRKNARYGMTTYPKPTHCWTLRDDRGAIHSLEGRWHNPSGSNMAEISSERWRGSECTHLFFTPPLRTVRSAVFLLEAEL</sequence>
<evidence type="ECO:0000313" key="3">
    <source>
        <dbReference type="Proteomes" id="UP001295444"/>
    </source>
</evidence>
<feature type="region of interest" description="Disordered" evidence="1">
    <location>
        <begin position="37"/>
        <end position="65"/>
    </location>
</feature>
<dbReference type="Proteomes" id="UP001295444">
    <property type="component" value="Chromosome 04"/>
</dbReference>